<feature type="non-terminal residue" evidence="1">
    <location>
        <position position="1"/>
    </location>
</feature>
<name>A0ACB8SLW5_9AGAM</name>
<evidence type="ECO:0000313" key="1">
    <source>
        <dbReference type="EMBL" id="KAI0057514.1"/>
    </source>
</evidence>
<dbReference type="Proteomes" id="UP000814140">
    <property type="component" value="Unassembled WGS sequence"/>
</dbReference>
<reference evidence="1" key="1">
    <citation type="submission" date="2021-03" db="EMBL/GenBank/DDBJ databases">
        <authorList>
            <consortium name="DOE Joint Genome Institute"/>
            <person name="Ahrendt S."/>
            <person name="Looney B.P."/>
            <person name="Miyauchi S."/>
            <person name="Morin E."/>
            <person name="Drula E."/>
            <person name="Courty P.E."/>
            <person name="Chicoki N."/>
            <person name="Fauchery L."/>
            <person name="Kohler A."/>
            <person name="Kuo A."/>
            <person name="Labutti K."/>
            <person name="Pangilinan J."/>
            <person name="Lipzen A."/>
            <person name="Riley R."/>
            <person name="Andreopoulos W."/>
            <person name="He G."/>
            <person name="Johnson J."/>
            <person name="Barry K.W."/>
            <person name="Grigoriev I.V."/>
            <person name="Nagy L."/>
            <person name="Hibbett D."/>
            <person name="Henrissat B."/>
            <person name="Matheny P.B."/>
            <person name="Labbe J."/>
            <person name="Martin F."/>
        </authorList>
    </citation>
    <scope>NUCLEOTIDE SEQUENCE</scope>
    <source>
        <strain evidence="1">HHB10654</strain>
    </source>
</reference>
<gene>
    <name evidence="1" type="ORF">BV25DRAFT_1812312</name>
</gene>
<proteinExistence type="predicted"/>
<evidence type="ECO:0000313" key="2">
    <source>
        <dbReference type="Proteomes" id="UP000814140"/>
    </source>
</evidence>
<organism evidence="1 2">
    <name type="scientific">Artomyces pyxidatus</name>
    <dbReference type="NCBI Taxonomy" id="48021"/>
    <lineage>
        <taxon>Eukaryota</taxon>
        <taxon>Fungi</taxon>
        <taxon>Dikarya</taxon>
        <taxon>Basidiomycota</taxon>
        <taxon>Agaricomycotina</taxon>
        <taxon>Agaricomycetes</taxon>
        <taxon>Russulales</taxon>
        <taxon>Auriscalpiaceae</taxon>
        <taxon>Artomyces</taxon>
    </lineage>
</organism>
<accession>A0ACB8SLW5</accession>
<protein>
    <submittedName>
        <fullName evidence="1">Cysteine proteinase</fullName>
    </submittedName>
</protein>
<reference evidence="1" key="2">
    <citation type="journal article" date="2022" name="New Phytol.">
        <title>Evolutionary transition to the ectomycorrhizal habit in the genomes of a hyperdiverse lineage of mushroom-forming fungi.</title>
        <authorList>
            <person name="Looney B."/>
            <person name="Miyauchi S."/>
            <person name="Morin E."/>
            <person name="Drula E."/>
            <person name="Courty P.E."/>
            <person name="Kohler A."/>
            <person name="Kuo A."/>
            <person name="LaButti K."/>
            <person name="Pangilinan J."/>
            <person name="Lipzen A."/>
            <person name="Riley R."/>
            <person name="Andreopoulos W."/>
            <person name="He G."/>
            <person name="Johnson J."/>
            <person name="Nolan M."/>
            <person name="Tritt A."/>
            <person name="Barry K.W."/>
            <person name="Grigoriev I.V."/>
            <person name="Nagy L.G."/>
            <person name="Hibbett D."/>
            <person name="Henrissat B."/>
            <person name="Matheny P.B."/>
            <person name="Labbe J."/>
            <person name="Martin F.M."/>
        </authorList>
    </citation>
    <scope>NUCLEOTIDE SEQUENCE</scope>
    <source>
        <strain evidence="1">HHB10654</strain>
    </source>
</reference>
<dbReference type="EMBL" id="MU277246">
    <property type="protein sequence ID" value="KAI0057514.1"/>
    <property type="molecule type" value="Genomic_DNA"/>
</dbReference>
<comment type="caution">
    <text evidence="1">The sequence shown here is derived from an EMBL/GenBank/DDBJ whole genome shotgun (WGS) entry which is preliminary data.</text>
</comment>
<keyword evidence="2" id="KW-1185">Reference proteome</keyword>
<sequence>ILQYPTSGTDRQVVTVRDLFMLSQDEFINDNIIGLCLKLCIADLQDEDPECIVDAHFFNTFFYTKLNNPRDGYQSVSRWTKDVNLFEKTYLVVPIHEECVLVLTMYSYLDCCQ</sequence>